<dbReference type="EMBL" id="NCKW01011400">
    <property type="protein sequence ID" value="POM63578.1"/>
    <property type="molecule type" value="Genomic_DNA"/>
</dbReference>
<dbReference type="GO" id="GO:0005739">
    <property type="term" value="C:mitochondrion"/>
    <property type="evidence" value="ECO:0007669"/>
    <property type="project" value="TreeGrafter"/>
</dbReference>
<evidence type="ECO:0000256" key="3">
    <source>
        <dbReference type="ARBA" id="ARBA00022694"/>
    </source>
</evidence>
<accession>A0A2P4XDF3</accession>
<evidence type="ECO:0000256" key="4">
    <source>
        <dbReference type="ARBA" id="ARBA00022723"/>
    </source>
</evidence>
<dbReference type="OrthoDB" id="10259622at2759"/>
<dbReference type="InterPro" id="IPR000905">
    <property type="entry name" value="Gcp-like_dom"/>
</dbReference>
<dbReference type="GO" id="GO:0046872">
    <property type="term" value="F:metal ion binding"/>
    <property type="evidence" value="ECO:0007669"/>
    <property type="project" value="UniProtKB-KW"/>
</dbReference>
<evidence type="ECO:0000256" key="2">
    <source>
        <dbReference type="ARBA" id="ARBA00022679"/>
    </source>
</evidence>
<dbReference type="Pfam" id="PF00814">
    <property type="entry name" value="TsaD"/>
    <property type="match status" value="1"/>
</dbReference>
<evidence type="ECO:0000259" key="7">
    <source>
        <dbReference type="Pfam" id="PF00814"/>
    </source>
</evidence>
<dbReference type="SUPFAM" id="SSF53067">
    <property type="entry name" value="Actin-like ATPase domain"/>
    <property type="match status" value="1"/>
</dbReference>
<dbReference type="EC" id="2.3.1.234" evidence="1"/>
<evidence type="ECO:0000256" key="6">
    <source>
        <dbReference type="ARBA" id="ARBA00048117"/>
    </source>
</evidence>
<dbReference type="GO" id="GO:0061711">
    <property type="term" value="F:tRNA N(6)-L-threonylcarbamoyladenine synthase activity"/>
    <property type="evidence" value="ECO:0007669"/>
    <property type="project" value="UniProtKB-EC"/>
</dbReference>
<dbReference type="Proteomes" id="UP000237271">
    <property type="component" value="Unassembled WGS sequence"/>
</dbReference>
<dbReference type="PANTHER" id="PTHR11735">
    <property type="entry name" value="TRNA N6-ADENOSINE THREONYLCARBAMOYLTRANSFERASE"/>
    <property type="match status" value="1"/>
</dbReference>
<keyword evidence="3" id="KW-0819">tRNA processing</keyword>
<evidence type="ECO:0000256" key="1">
    <source>
        <dbReference type="ARBA" id="ARBA00012156"/>
    </source>
</evidence>
<organism evidence="8 9">
    <name type="scientific">Phytophthora palmivora</name>
    <dbReference type="NCBI Taxonomy" id="4796"/>
    <lineage>
        <taxon>Eukaryota</taxon>
        <taxon>Sar</taxon>
        <taxon>Stramenopiles</taxon>
        <taxon>Oomycota</taxon>
        <taxon>Peronosporomycetes</taxon>
        <taxon>Peronosporales</taxon>
        <taxon>Peronosporaceae</taxon>
        <taxon>Phytophthora</taxon>
    </lineage>
</organism>
<protein>
    <recommendedName>
        <fullName evidence="1">N(6)-L-threonylcarbamoyladenine synthase</fullName>
        <ecNumber evidence="1">2.3.1.234</ecNumber>
    </recommendedName>
</protein>
<dbReference type="AlphaFoldDB" id="A0A2P4XDF3"/>
<evidence type="ECO:0000256" key="5">
    <source>
        <dbReference type="ARBA" id="ARBA00023315"/>
    </source>
</evidence>
<proteinExistence type="predicted"/>
<name>A0A2P4XDF3_9STRA</name>
<dbReference type="InterPro" id="IPR043129">
    <property type="entry name" value="ATPase_NBD"/>
</dbReference>
<reference evidence="8 9" key="1">
    <citation type="journal article" date="2017" name="Genome Biol. Evol.">
        <title>Phytophthora megakarya and P. palmivora, closely related causal agents of cacao black pod rot, underwent increases in genome sizes and gene numbers by different mechanisms.</title>
        <authorList>
            <person name="Ali S.S."/>
            <person name="Shao J."/>
            <person name="Lary D.J."/>
            <person name="Kronmiller B."/>
            <person name="Shen D."/>
            <person name="Strem M.D."/>
            <person name="Amoako-Attah I."/>
            <person name="Akrofi A.Y."/>
            <person name="Begoude B.A."/>
            <person name="Ten Hoopen G.M."/>
            <person name="Coulibaly K."/>
            <person name="Kebe B.I."/>
            <person name="Melnick R.L."/>
            <person name="Guiltinan M.J."/>
            <person name="Tyler B.M."/>
            <person name="Meinhardt L.W."/>
            <person name="Bailey B.A."/>
        </authorList>
    </citation>
    <scope>NUCLEOTIDE SEQUENCE [LARGE SCALE GENOMIC DNA]</scope>
    <source>
        <strain evidence="9">sbr112.9</strain>
    </source>
</reference>
<dbReference type="Gene3D" id="3.30.420.40">
    <property type="match status" value="1"/>
</dbReference>
<evidence type="ECO:0000313" key="8">
    <source>
        <dbReference type="EMBL" id="POM63578.1"/>
    </source>
</evidence>
<evidence type="ECO:0000313" key="9">
    <source>
        <dbReference type="Proteomes" id="UP000237271"/>
    </source>
</evidence>
<comment type="catalytic activity">
    <reaction evidence="6">
        <text>L-threonylcarbamoyladenylate + adenosine(37) in tRNA = N(6)-L-threonylcarbamoyladenosine(37) in tRNA + AMP + H(+)</text>
        <dbReference type="Rhea" id="RHEA:37059"/>
        <dbReference type="Rhea" id="RHEA-COMP:10162"/>
        <dbReference type="Rhea" id="RHEA-COMP:10163"/>
        <dbReference type="ChEBI" id="CHEBI:15378"/>
        <dbReference type="ChEBI" id="CHEBI:73682"/>
        <dbReference type="ChEBI" id="CHEBI:74411"/>
        <dbReference type="ChEBI" id="CHEBI:74418"/>
        <dbReference type="ChEBI" id="CHEBI:456215"/>
        <dbReference type="EC" id="2.3.1.234"/>
    </reaction>
</comment>
<feature type="domain" description="Gcp-like" evidence="7">
    <location>
        <begin position="42"/>
        <end position="134"/>
    </location>
</feature>
<keyword evidence="4" id="KW-0479">Metal-binding</keyword>
<gene>
    <name evidence="8" type="ORF">PHPALM_21002</name>
</gene>
<keyword evidence="5" id="KW-0012">Acyltransferase</keyword>
<keyword evidence="9" id="KW-1185">Reference proteome</keyword>
<dbReference type="PRINTS" id="PR00789">
    <property type="entry name" value="OSIALOPTASE"/>
</dbReference>
<dbReference type="PANTHER" id="PTHR11735:SF6">
    <property type="entry name" value="TRNA N6-ADENOSINE THREONYLCARBAMOYLTRANSFERASE, MITOCHONDRIAL"/>
    <property type="match status" value="1"/>
</dbReference>
<sequence length="171" mass="18541">MMGMRRWTPYLRPASRHASYLLGIETSCDDTAAAVLDQDGRVLSNVISSQWELNAKWKGIVPALAARAHADNLPHVINAAIEQSGLESVQHLSAVAVTSGPGLAPCLDVGLRTARQICQDNPDIAFLQINHLEVRHGLSIELSKYGPSQISGGGRLTFSCRDYRKYVAACC</sequence>
<keyword evidence="2" id="KW-0808">Transferase</keyword>
<dbReference type="InterPro" id="IPR017861">
    <property type="entry name" value="KAE1/TsaD"/>
</dbReference>
<comment type="caution">
    <text evidence="8">The sequence shown here is derived from an EMBL/GenBank/DDBJ whole genome shotgun (WGS) entry which is preliminary data.</text>
</comment>
<dbReference type="GO" id="GO:0008033">
    <property type="term" value="P:tRNA processing"/>
    <property type="evidence" value="ECO:0007669"/>
    <property type="project" value="UniProtKB-KW"/>
</dbReference>